<dbReference type="InterPro" id="IPR038614">
    <property type="entry name" value="GK_N_sf"/>
</dbReference>
<evidence type="ECO:0000259" key="1">
    <source>
        <dbReference type="Pfam" id="PF05161"/>
    </source>
</evidence>
<dbReference type="STRING" id="1618387.UW44_C0003G0146"/>
<dbReference type="Proteomes" id="UP000034006">
    <property type="component" value="Unassembled WGS sequence"/>
</dbReference>
<evidence type="ECO:0000313" key="3">
    <source>
        <dbReference type="EMBL" id="KKT52303.1"/>
    </source>
</evidence>
<dbReference type="AlphaFoldDB" id="A0A0G1I0F1"/>
<accession>A0A0G1I0F1</accession>
<dbReference type="Gene3D" id="3.40.1480.10">
    <property type="entry name" value="MOFRL domain"/>
    <property type="match status" value="1"/>
</dbReference>
<comment type="caution">
    <text evidence="3">The sequence shown here is derived from an EMBL/GenBank/DDBJ whole genome shotgun (WGS) entry which is preliminary data.</text>
</comment>
<gene>
    <name evidence="3" type="ORF">UW44_C0003G0146</name>
</gene>
<dbReference type="PATRIC" id="fig|1618387.3.peg.336"/>
<feature type="domain" description="MOFRL" evidence="1">
    <location>
        <begin position="316"/>
        <end position="416"/>
    </location>
</feature>
<proteinExistence type="predicted"/>
<dbReference type="Pfam" id="PF05161">
    <property type="entry name" value="MOFRL"/>
    <property type="match status" value="1"/>
</dbReference>
<sequence>MNLIKNFSTITTSERRKTALKILEAGLMAIQPEKVLLEKIKVEDGILRMANKRIKLSKFERVFLIGFGKGSAEVSSFIEGRLGNLLTKGWVIDTVAKKFKKIFFTLGTHPLPSEENVSFTEKVLEETAGMTKKDLVLVVVCGGGSALFEAPHSLSIGKLREVSAKLINSGATISEINVVRKHLSKVKGGGLAKHLFPARIVNLIFSDVPGNDLSVIASGPTVRDGSTIKKALQILDKYGINRSDIPESSLTELPKRAEYFENVDEVIVLSNLTALEAMNVEAKNLGYKSFIFSDRIHGDARKMGKKLIEQTPPGKVLLAGGETTIKVVGKGRGGRNQALVLASLPIEDDTLILSFDSDGIDYYHFGGAIADKNTWEKAKGLKINPQEFLNNDDSSSFFEKVGDGILTEKLGSNVADLIMILKI</sequence>
<feature type="domain" description="MOFRL-associated" evidence="2">
    <location>
        <begin position="19"/>
        <end position="247"/>
    </location>
</feature>
<dbReference type="SUPFAM" id="SSF82544">
    <property type="entry name" value="GckA/TtuD-like"/>
    <property type="match status" value="1"/>
</dbReference>
<name>A0A0G1I0F1_9BACT</name>
<evidence type="ECO:0000259" key="2">
    <source>
        <dbReference type="Pfam" id="PF13660"/>
    </source>
</evidence>
<keyword evidence="3" id="KW-0670">Pyruvate</keyword>
<evidence type="ECO:0000313" key="4">
    <source>
        <dbReference type="Proteomes" id="UP000034006"/>
    </source>
</evidence>
<dbReference type="InterPro" id="IPR007835">
    <property type="entry name" value="MOFRL"/>
</dbReference>
<dbReference type="InterPro" id="IPR039760">
    <property type="entry name" value="MOFRL_protein"/>
</dbReference>
<dbReference type="Gene3D" id="3.40.50.10180">
    <property type="entry name" value="Glycerate kinase, MOFRL-like N-terminal domain"/>
    <property type="match status" value="1"/>
</dbReference>
<dbReference type="PANTHER" id="PTHR12227">
    <property type="entry name" value="GLYCERATE KINASE"/>
    <property type="match status" value="1"/>
</dbReference>
<dbReference type="PANTHER" id="PTHR12227:SF0">
    <property type="entry name" value="GLYCERATE KINASE"/>
    <property type="match status" value="1"/>
</dbReference>
<dbReference type="InterPro" id="IPR025286">
    <property type="entry name" value="MOFRL_assoc_dom"/>
</dbReference>
<protein>
    <submittedName>
        <fullName evidence="3">Hydroxypyruvate reductase</fullName>
    </submittedName>
</protein>
<reference evidence="3 4" key="1">
    <citation type="journal article" date="2015" name="Nature">
        <title>rRNA introns, odd ribosomes, and small enigmatic genomes across a large radiation of phyla.</title>
        <authorList>
            <person name="Brown C.T."/>
            <person name="Hug L.A."/>
            <person name="Thomas B.C."/>
            <person name="Sharon I."/>
            <person name="Castelle C.J."/>
            <person name="Singh A."/>
            <person name="Wilkins M.J."/>
            <person name="Williams K.H."/>
            <person name="Banfield J.F."/>
        </authorList>
    </citation>
    <scope>NUCLEOTIDE SEQUENCE [LARGE SCALE GENOMIC DNA]</scope>
</reference>
<dbReference type="GO" id="GO:0005737">
    <property type="term" value="C:cytoplasm"/>
    <property type="evidence" value="ECO:0007669"/>
    <property type="project" value="TreeGrafter"/>
</dbReference>
<dbReference type="GO" id="GO:0008887">
    <property type="term" value="F:glycerate kinase activity"/>
    <property type="evidence" value="ECO:0007669"/>
    <property type="project" value="InterPro"/>
</dbReference>
<dbReference type="EMBL" id="LCIH01000003">
    <property type="protein sequence ID" value="KKT52303.1"/>
    <property type="molecule type" value="Genomic_DNA"/>
</dbReference>
<dbReference type="Pfam" id="PF13660">
    <property type="entry name" value="DUF4147"/>
    <property type="match status" value="1"/>
</dbReference>
<organism evidence="3 4">
    <name type="scientific">Candidatus Collierbacteria bacterium GW2011_GWB2_44_22</name>
    <dbReference type="NCBI Taxonomy" id="1618387"/>
    <lineage>
        <taxon>Bacteria</taxon>
        <taxon>Candidatus Collieribacteriota</taxon>
    </lineage>
</organism>
<dbReference type="InterPro" id="IPR037035">
    <property type="entry name" value="GK-like_C_sf"/>
</dbReference>